<sequence length="438" mass="48827">MPPQRWDSSAPLSIPRNRYGGIAEAEADEISLEVDIRLNLTNPADLDMGTWNPNAVTVHNGLVYATDLAADKIAKMVQLKQNSVGAIFARFARALAFDWFLASLYVGGVSHETFGHVAAGRRYGKNMSQNFVPPHFGGGSSDGSVRLTPEQDVYSTGIGPEVTSHIGFLLTKSAMQKGQLRYNHSIFVVDTLLDVINYVLFESPIWLKPSHDDFRGDPGTYYSEMNNWRYEKLKQEYGILEVVDKKLWDGTPGFSWNSMEWGAGLSLLNLPIHLYNIGRYIATGKKNVEMPFIWPHYSFMLSPGGPKSRLDLFIRLDSLNGVVFDPHYSMTLNDSHEDRSYSFGLDVSNVDLDFGKWAHFTVGASFDVWKRPEGWGGAGSGEVVYSPKVRLGPFDSFGLGVSAICKTHGHLFGEILEEGCTVRSILKFEFETGKPTFR</sequence>
<dbReference type="Proteomes" id="UP000177309">
    <property type="component" value="Unassembled WGS sequence"/>
</dbReference>
<evidence type="ECO:0000313" key="2">
    <source>
        <dbReference type="Proteomes" id="UP000177309"/>
    </source>
</evidence>
<dbReference type="EMBL" id="MEUI01000043">
    <property type="protein sequence ID" value="OGC32856.1"/>
    <property type="molecule type" value="Genomic_DNA"/>
</dbReference>
<gene>
    <name evidence="1" type="ORF">A2462_05920</name>
</gene>
<comment type="caution">
    <text evidence="1">The sequence shown here is derived from an EMBL/GenBank/DDBJ whole genome shotgun (WGS) entry which is preliminary data.</text>
</comment>
<name>A0A1F4TJH6_UNCSA</name>
<proteinExistence type="predicted"/>
<protein>
    <submittedName>
        <fullName evidence="1">Uncharacterized protein</fullName>
    </submittedName>
</protein>
<accession>A0A1F4TJH6</accession>
<evidence type="ECO:0000313" key="1">
    <source>
        <dbReference type="EMBL" id="OGC32856.1"/>
    </source>
</evidence>
<dbReference type="AlphaFoldDB" id="A0A1F4TJH6"/>
<reference evidence="1 2" key="1">
    <citation type="journal article" date="2016" name="Nat. Commun.">
        <title>Thousands of microbial genomes shed light on interconnected biogeochemical processes in an aquifer system.</title>
        <authorList>
            <person name="Anantharaman K."/>
            <person name="Brown C.T."/>
            <person name="Hug L.A."/>
            <person name="Sharon I."/>
            <person name="Castelle C.J."/>
            <person name="Probst A.J."/>
            <person name="Thomas B.C."/>
            <person name="Singh A."/>
            <person name="Wilkins M.J."/>
            <person name="Karaoz U."/>
            <person name="Brodie E.L."/>
            <person name="Williams K.H."/>
            <person name="Hubbard S.S."/>
            <person name="Banfield J.F."/>
        </authorList>
    </citation>
    <scope>NUCLEOTIDE SEQUENCE [LARGE SCALE GENOMIC DNA]</scope>
</reference>
<organism evidence="1 2">
    <name type="scientific">candidate division WOR-1 bacterium RIFOXYC2_FULL_41_25</name>
    <dbReference type="NCBI Taxonomy" id="1802586"/>
    <lineage>
        <taxon>Bacteria</taxon>
        <taxon>Bacillati</taxon>
        <taxon>Saganbacteria</taxon>
    </lineage>
</organism>